<dbReference type="OrthoDB" id="1412189at2759"/>
<dbReference type="Gene3D" id="1.20.1280.50">
    <property type="match status" value="1"/>
</dbReference>
<dbReference type="KEGG" id="cqi:110719889"/>
<evidence type="ECO:0000313" key="3">
    <source>
        <dbReference type="Proteomes" id="UP000596660"/>
    </source>
</evidence>
<dbReference type="CDD" id="cd22160">
    <property type="entry name" value="F-box_AtFBL13-like"/>
    <property type="match status" value="1"/>
</dbReference>
<accession>A0A803ND72</accession>
<reference evidence="2" key="2">
    <citation type="submission" date="2021-03" db="UniProtKB">
        <authorList>
            <consortium name="EnsemblPlants"/>
        </authorList>
    </citation>
    <scope>IDENTIFICATION</scope>
</reference>
<proteinExistence type="predicted"/>
<dbReference type="SUPFAM" id="SSF81383">
    <property type="entry name" value="F-box domain"/>
    <property type="match status" value="1"/>
</dbReference>
<dbReference type="InterPro" id="IPR036047">
    <property type="entry name" value="F-box-like_dom_sf"/>
</dbReference>
<dbReference type="AlphaFoldDB" id="A0A803ND72"/>
<evidence type="ECO:0000313" key="2">
    <source>
        <dbReference type="EnsemblPlants" id="AUR62044061-RA:cds"/>
    </source>
</evidence>
<evidence type="ECO:0000259" key="1">
    <source>
        <dbReference type="PROSITE" id="PS50181"/>
    </source>
</evidence>
<keyword evidence="3" id="KW-1185">Reference proteome</keyword>
<dbReference type="InterPro" id="IPR050232">
    <property type="entry name" value="FBL13/AtMIF1-like"/>
</dbReference>
<dbReference type="InterPro" id="IPR001810">
    <property type="entry name" value="F-box_dom"/>
</dbReference>
<dbReference type="InterPro" id="IPR053781">
    <property type="entry name" value="F-box_AtFBL13-like"/>
</dbReference>
<dbReference type="Pfam" id="PF00646">
    <property type="entry name" value="F-box"/>
    <property type="match status" value="1"/>
</dbReference>
<dbReference type="SMR" id="A0A803ND72"/>
<name>A0A803ND72_CHEQI</name>
<dbReference type="Proteomes" id="UP000596660">
    <property type="component" value="Unplaced"/>
</dbReference>
<reference evidence="2" key="1">
    <citation type="journal article" date="2017" name="Nature">
        <title>The genome of Chenopodium quinoa.</title>
        <authorList>
            <person name="Jarvis D.E."/>
            <person name="Ho Y.S."/>
            <person name="Lightfoot D.J."/>
            <person name="Schmoeckel S.M."/>
            <person name="Li B."/>
            <person name="Borm T.J.A."/>
            <person name="Ohyanagi H."/>
            <person name="Mineta K."/>
            <person name="Michell C.T."/>
            <person name="Saber N."/>
            <person name="Kharbatia N.M."/>
            <person name="Rupper R.R."/>
            <person name="Sharp A.R."/>
            <person name="Dally N."/>
            <person name="Boughton B.A."/>
            <person name="Woo Y.H."/>
            <person name="Gao G."/>
            <person name="Schijlen E.G.W.M."/>
            <person name="Guo X."/>
            <person name="Momin A.A."/>
            <person name="Negrao S."/>
            <person name="Al-Babili S."/>
            <person name="Gehring C."/>
            <person name="Roessner U."/>
            <person name="Jung C."/>
            <person name="Murphy K."/>
            <person name="Arold S.T."/>
            <person name="Gojobori T."/>
            <person name="van der Linden C.G."/>
            <person name="van Loo E.N."/>
            <person name="Jellen E.N."/>
            <person name="Maughan P.J."/>
            <person name="Tester M."/>
        </authorList>
    </citation>
    <scope>NUCLEOTIDE SEQUENCE [LARGE SCALE GENOMIC DNA]</scope>
    <source>
        <strain evidence="2">cv. PI 614886</strain>
    </source>
</reference>
<dbReference type="RefSeq" id="XP_021754560.1">
    <property type="nucleotide sequence ID" value="XM_021898868.1"/>
</dbReference>
<organism evidence="2 3">
    <name type="scientific">Chenopodium quinoa</name>
    <name type="common">Quinoa</name>
    <dbReference type="NCBI Taxonomy" id="63459"/>
    <lineage>
        <taxon>Eukaryota</taxon>
        <taxon>Viridiplantae</taxon>
        <taxon>Streptophyta</taxon>
        <taxon>Embryophyta</taxon>
        <taxon>Tracheophyta</taxon>
        <taxon>Spermatophyta</taxon>
        <taxon>Magnoliopsida</taxon>
        <taxon>eudicotyledons</taxon>
        <taxon>Gunneridae</taxon>
        <taxon>Pentapetalae</taxon>
        <taxon>Caryophyllales</taxon>
        <taxon>Chenopodiaceae</taxon>
        <taxon>Chenopodioideae</taxon>
        <taxon>Atripliceae</taxon>
        <taxon>Chenopodium</taxon>
    </lineage>
</organism>
<protein>
    <recommendedName>
        <fullName evidence="1">F-box domain-containing protein</fullName>
    </recommendedName>
</protein>
<dbReference type="GeneID" id="110719889"/>
<gene>
    <name evidence="2" type="primary">LOC110719889</name>
</gene>
<feature type="domain" description="F-box" evidence="1">
    <location>
        <begin position="3"/>
        <end position="55"/>
    </location>
</feature>
<dbReference type="PANTHER" id="PTHR31900">
    <property type="entry name" value="F-BOX/RNI SUPERFAMILY PROTEIN-RELATED"/>
    <property type="match status" value="1"/>
</dbReference>
<dbReference type="Gramene" id="AUR62044061-RA">
    <property type="protein sequence ID" value="AUR62044061-RA:cds"/>
    <property type="gene ID" value="AUR62044061"/>
</dbReference>
<dbReference type="EnsemblPlants" id="AUR62044061-RA">
    <property type="protein sequence ID" value="AUR62044061-RA:cds"/>
    <property type="gene ID" value="AUR62044061"/>
</dbReference>
<dbReference type="PANTHER" id="PTHR31900:SF31">
    <property type="entry name" value="F-BOX_LRR-REPEAT PROTEIN 13-LIKE"/>
    <property type="match status" value="1"/>
</dbReference>
<dbReference type="SUPFAM" id="SSF52058">
    <property type="entry name" value="L domain-like"/>
    <property type="match status" value="1"/>
</dbReference>
<dbReference type="PROSITE" id="PS50181">
    <property type="entry name" value="FBOX"/>
    <property type="match status" value="1"/>
</dbReference>
<sequence>MEEDRISDLPDSLLIIILSFLSIDTAASTSVLSRRWRYLWTHVTHFSLETTFHDFRTFITSVDHILSELTSPKIHTFNLQFSLRQSTKSTQILSCFVPWLHQICRRKPEVINVGFHHSHGFYSSLLFHIPTCVFETRSLIELDLNLPGYIEFKAPTTFINLPNLKKLSLFVCDSYCYLIDTLIKSLPLLEDLKLCMNLTVDVHCFAISASNLKNLFIGMNDWGSKVCRFAIDAAKLEHCEIHGYLAFYEFVRTPIDLQMVLISVEEPSDDEKDDDFDMDYEYYSLILGLLQGISCVRSLVFITYGADMLSYLNGLDGIDVPIFRNLMDLSFYNDTRPYEGPITRSLLRQL</sequence>